<sequence>MNLFCMGSMTSTFFKNQSLKKEKEYCFPTMIEVNFPILRPPKFLSGYTSTLLASNWNRFDCMFMMGEFPSSPSNST</sequence>
<proteinExistence type="predicted"/>
<dbReference type="AlphaFoldDB" id="A0A3M7QZI3"/>
<evidence type="ECO:0000313" key="1">
    <source>
        <dbReference type="EMBL" id="RNA16629.1"/>
    </source>
</evidence>
<dbReference type="EMBL" id="REGN01004661">
    <property type="protein sequence ID" value="RNA16629.1"/>
    <property type="molecule type" value="Genomic_DNA"/>
</dbReference>
<dbReference type="Proteomes" id="UP000276133">
    <property type="component" value="Unassembled WGS sequence"/>
</dbReference>
<evidence type="ECO:0000313" key="2">
    <source>
        <dbReference type="Proteomes" id="UP000276133"/>
    </source>
</evidence>
<protein>
    <submittedName>
        <fullName evidence="1">Uncharacterized protein</fullName>
    </submittedName>
</protein>
<keyword evidence="2" id="KW-1185">Reference proteome</keyword>
<name>A0A3M7QZI3_BRAPC</name>
<reference evidence="1 2" key="1">
    <citation type="journal article" date="2018" name="Sci. Rep.">
        <title>Genomic signatures of local adaptation to the degree of environmental predictability in rotifers.</title>
        <authorList>
            <person name="Franch-Gras L."/>
            <person name="Hahn C."/>
            <person name="Garcia-Roger E.M."/>
            <person name="Carmona M.J."/>
            <person name="Serra M."/>
            <person name="Gomez A."/>
        </authorList>
    </citation>
    <scope>NUCLEOTIDE SEQUENCE [LARGE SCALE GENOMIC DNA]</scope>
    <source>
        <strain evidence="1">HYR1</strain>
    </source>
</reference>
<gene>
    <name evidence="1" type="ORF">BpHYR1_018416</name>
</gene>
<accession>A0A3M7QZI3</accession>
<organism evidence="1 2">
    <name type="scientific">Brachionus plicatilis</name>
    <name type="common">Marine rotifer</name>
    <name type="synonym">Brachionus muelleri</name>
    <dbReference type="NCBI Taxonomy" id="10195"/>
    <lineage>
        <taxon>Eukaryota</taxon>
        <taxon>Metazoa</taxon>
        <taxon>Spiralia</taxon>
        <taxon>Gnathifera</taxon>
        <taxon>Rotifera</taxon>
        <taxon>Eurotatoria</taxon>
        <taxon>Monogononta</taxon>
        <taxon>Pseudotrocha</taxon>
        <taxon>Ploima</taxon>
        <taxon>Brachionidae</taxon>
        <taxon>Brachionus</taxon>
    </lineage>
</organism>
<comment type="caution">
    <text evidence="1">The sequence shown here is derived from an EMBL/GenBank/DDBJ whole genome shotgun (WGS) entry which is preliminary data.</text>
</comment>